<evidence type="ECO:0000256" key="2">
    <source>
        <dbReference type="ARBA" id="ARBA00003532"/>
    </source>
</evidence>
<keyword evidence="6 10" id="KW-0479">Metal-binding</keyword>
<evidence type="ECO:0000256" key="5">
    <source>
        <dbReference type="ARBA" id="ARBA00022485"/>
    </source>
</evidence>
<evidence type="ECO:0000259" key="11">
    <source>
        <dbReference type="PROSITE" id="PS51379"/>
    </source>
</evidence>
<dbReference type="PROSITE" id="PS51379">
    <property type="entry name" value="4FE4S_FER_2"/>
    <property type="match status" value="2"/>
</dbReference>
<evidence type="ECO:0000256" key="8">
    <source>
        <dbReference type="ARBA" id="ARBA00023004"/>
    </source>
</evidence>
<dbReference type="GO" id="GO:0051539">
    <property type="term" value="F:4 iron, 4 sulfur cluster binding"/>
    <property type="evidence" value="ECO:0007669"/>
    <property type="project" value="UniProtKB-UniRule"/>
</dbReference>
<dbReference type="AlphaFoldDB" id="A0AAP4BBJ8"/>
<evidence type="ECO:0000256" key="10">
    <source>
        <dbReference type="RuleBase" id="RU365098"/>
    </source>
</evidence>
<dbReference type="PRINTS" id="PR00354">
    <property type="entry name" value="7FE8SFRDOXIN"/>
</dbReference>
<keyword evidence="8 10" id="KW-0408">Iron</keyword>
<comment type="cofactor">
    <cofactor evidence="1 10">
        <name>[4Fe-4S] cluster</name>
        <dbReference type="ChEBI" id="CHEBI:49883"/>
    </cofactor>
</comment>
<name>A0AAP4BBJ8_9FIRM</name>
<evidence type="ECO:0000256" key="3">
    <source>
        <dbReference type="ARBA" id="ARBA00013529"/>
    </source>
</evidence>
<comment type="function">
    <text evidence="2 10">Ferredoxins are iron-sulfur proteins that transfer electrons in a wide variety of metabolic reactions.</text>
</comment>
<evidence type="ECO:0000256" key="1">
    <source>
        <dbReference type="ARBA" id="ARBA00001966"/>
    </source>
</evidence>
<dbReference type="PANTHER" id="PTHR24960:SF79">
    <property type="entry name" value="PHOTOSYSTEM I IRON-SULFUR CENTER"/>
    <property type="match status" value="1"/>
</dbReference>
<evidence type="ECO:0000256" key="4">
    <source>
        <dbReference type="ARBA" id="ARBA00022448"/>
    </source>
</evidence>
<dbReference type="InterPro" id="IPR017900">
    <property type="entry name" value="4Fe4S_Fe_S_CS"/>
</dbReference>
<sequence>MAHVISDECVACGTCADECPVSAITEGDGKYEINADECVDCGSCEAVCPTGAISAE</sequence>
<comment type="caution">
    <text evidence="12">The sequence shown here is derived from an EMBL/GenBank/DDBJ whole genome shotgun (WGS) entry which is preliminary data.</text>
</comment>
<keyword evidence="5 10" id="KW-0004">4Fe-4S</keyword>
<accession>A0AAP4BBJ8</accession>
<proteinExistence type="predicted"/>
<dbReference type="InterPro" id="IPR000813">
    <property type="entry name" value="7Fe_ferredoxin"/>
</dbReference>
<dbReference type="Proteomes" id="UP001300383">
    <property type="component" value="Unassembled WGS sequence"/>
</dbReference>
<gene>
    <name evidence="12" type="ORF">QJ036_03075</name>
</gene>
<dbReference type="GO" id="GO:0005737">
    <property type="term" value="C:cytoplasm"/>
    <property type="evidence" value="ECO:0007669"/>
    <property type="project" value="TreeGrafter"/>
</dbReference>
<feature type="domain" description="4Fe-4S ferredoxin-type" evidence="11">
    <location>
        <begin position="29"/>
        <end position="56"/>
    </location>
</feature>
<keyword evidence="7 10" id="KW-0249">Electron transport</keyword>
<dbReference type="RefSeq" id="WP_283229970.1">
    <property type="nucleotide sequence ID" value="NZ_JASGBQ010000003.1"/>
</dbReference>
<dbReference type="Pfam" id="PF13187">
    <property type="entry name" value="Fer4_9"/>
    <property type="match status" value="1"/>
</dbReference>
<organism evidence="12 13">
    <name type="scientific">Fusibacillus kribbianus</name>
    <dbReference type="NCBI Taxonomy" id="3044208"/>
    <lineage>
        <taxon>Bacteria</taxon>
        <taxon>Bacillati</taxon>
        <taxon>Bacillota</taxon>
        <taxon>Clostridia</taxon>
        <taxon>Lachnospirales</taxon>
        <taxon>Lachnospiraceae</taxon>
        <taxon>Fusibacillus</taxon>
    </lineage>
</organism>
<keyword evidence="13" id="KW-1185">Reference proteome</keyword>
<evidence type="ECO:0000256" key="6">
    <source>
        <dbReference type="ARBA" id="ARBA00022723"/>
    </source>
</evidence>
<keyword evidence="9 10" id="KW-0411">Iron-sulfur</keyword>
<evidence type="ECO:0000256" key="9">
    <source>
        <dbReference type="ARBA" id="ARBA00023014"/>
    </source>
</evidence>
<dbReference type="GO" id="GO:0009055">
    <property type="term" value="F:electron transfer activity"/>
    <property type="evidence" value="ECO:0007669"/>
    <property type="project" value="UniProtKB-UniRule"/>
</dbReference>
<evidence type="ECO:0000313" key="12">
    <source>
        <dbReference type="EMBL" id="MDI9241459.1"/>
    </source>
</evidence>
<dbReference type="SUPFAM" id="SSF54862">
    <property type="entry name" value="4Fe-4S ferredoxins"/>
    <property type="match status" value="1"/>
</dbReference>
<dbReference type="PANTHER" id="PTHR24960">
    <property type="entry name" value="PHOTOSYSTEM I IRON-SULFUR CENTER-RELATED"/>
    <property type="match status" value="1"/>
</dbReference>
<protein>
    <recommendedName>
        <fullName evidence="3 10">Ferredoxin</fullName>
    </recommendedName>
</protein>
<reference evidence="12 13" key="1">
    <citation type="submission" date="2023-05" db="EMBL/GenBank/DDBJ databases">
        <title>[ruminococcus] sp. nov., isolated from a pig farm feces dump.</title>
        <authorList>
            <person name="Chang Y.-H."/>
        </authorList>
    </citation>
    <scope>NUCLEOTIDE SEQUENCE [LARGE SCALE GENOMIC DNA]</scope>
    <source>
        <strain evidence="12 13">YH-rum2234</strain>
    </source>
</reference>
<dbReference type="InterPro" id="IPR050157">
    <property type="entry name" value="PSI_iron-sulfur_center"/>
</dbReference>
<evidence type="ECO:0000256" key="7">
    <source>
        <dbReference type="ARBA" id="ARBA00022982"/>
    </source>
</evidence>
<evidence type="ECO:0000313" key="13">
    <source>
        <dbReference type="Proteomes" id="UP001300383"/>
    </source>
</evidence>
<keyword evidence="4 10" id="KW-0813">Transport</keyword>
<dbReference type="PROSITE" id="PS00198">
    <property type="entry name" value="4FE4S_FER_1"/>
    <property type="match status" value="1"/>
</dbReference>
<dbReference type="InterPro" id="IPR017896">
    <property type="entry name" value="4Fe4S_Fe-S-bd"/>
</dbReference>
<dbReference type="GO" id="GO:0046872">
    <property type="term" value="F:metal ion binding"/>
    <property type="evidence" value="ECO:0007669"/>
    <property type="project" value="UniProtKB-UniRule"/>
</dbReference>
<feature type="domain" description="4Fe-4S ferredoxin-type" evidence="11">
    <location>
        <begin position="1"/>
        <end position="28"/>
    </location>
</feature>
<dbReference type="Gene3D" id="3.30.70.20">
    <property type="match status" value="1"/>
</dbReference>
<dbReference type="EMBL" id="JASGBQ010000003">
    <property type="protein sequence ID" value="MDI9241459.1"/>
    <property type="molecule type" value="Genomic_DNA"/>
</dbReference>